<dbReference type="EMBL" id="AP017372">
    <property type="protein sequence ID" value="BAU58044.2"/>
    <property type="molecule type" value="Genomic_DNA"/>
</dbReference>
<evidence type="ECO:0000256" key="2">
    <source>
        <dbReference type="ARBA" id="ARBA00022692"/>
    </source>
</evidence>
<keyword evidence="3 6" id="KW-1133">Transmembrane helix</keyword>
<feature type="compositionally biased region" description="Basic and acidic residues" evidence="5">
    <location>
        <begin position="18"/>
        <end position="29"/>
    </location>
</feature>
<organism evidence="7 8">
    <name type="scientific">Halorhodospira halochloris</name>
    <name type="common">Ectothiorhodospira halochloris</name>
    <dbReference type="NCBI Taxonomy" id="1052"/>
    <lineage>
        <taxon>Bacteria</taxon>
        <taxon>Pseudomonadati</taxon>
        <taxon>Pseudomonadota</taxon>
        <taxon>Gammaproteobacteria</taxon>
        <taxon>Chromatiales</taxon>
        <taxon>Ectothiorhodospiraceae</taxon>
        <taxon>Halorhodospira</taxon>
    </lineage>
</organism>
<dbReference type="AlphaFoldDB" id="A0A0X8XCG3"/>
<evidence type="ECO:0000256" key="6">
    <source>
        <dbReference type="SAM" id="Phobius"/>
    </source>
</evidence>
<dbReference type="InterPro" id="IPR019109">
    <property type="entry name" value="MamF_MmsF"/>
</dbReference>
<sequence length="130" mass="14499">MVDTNQAPESGSTGSPDSTKKSTDTPSREERTWGLIAHISGLASFLGPLIVWLIKREEMPFVNDQGKEALNFQINIAIAYIISMFLVVIAIGVILMPLVGLAWLILMIMGTVKANNGEWYRYPFIFRIIK</sequence>
<dbReference type="OrthoDB" id="9808930at2"/>
<reference evidence="7" key="1">
    <citation type="submission" date="2016-02" db="EMBL/GenBank/DDBJ databases">
        <title>Halorhodospira halochloris DSM-1059 complete genome, version 2.</title>
        <authorList>
            <person name="Tsukatani Y."/>
        </authorList>
    </citation>
    <scope>NUCLEOTIDE SEQUENCE</scope>
    <source>
        <strain evidence="7">DSM 1059</strain>
    </source>
</reference>
<gene>
    <name evidence="7" type="ORF">HH1059_13350</name>
</gene>
<dbReference type="KEGG" id="hhk:HH1059_13350"/>
<evidence type="ECO:0000256" key="1">
    <source>
        <dbReference type="ARBA" id="ARBA00004141"/>
    </source>
</evidence>
<feature type="compositionally biased region" description="Polar residues" evidence="5">
    <location>
        <begin position="1"/>
        <end position="17"/>
    </location>
</feature>
<dbReference type="Proteomes" id="UP000218890">
    <property type="component" value="Chromosome"/>
</dbReference>
<evidence type="ECO:0000256" key="3">
    <source>
        <dbReference type="ARBA" id="ARBA00022989"/>
    </source>
</evidence>
<name>A0A0X8XCG3_HALHR</name>
<evidence type="ECO:0000256" key="4">
    <source>
        <dbReference type="ARBA" id="ARBA00023136"/>
    </source>
</evidence>
<dbReference type="Pfam" id="PF09685">
    <property type="entry name" value="MamF_MmsF"/>
    <property type="match status" value="1"/>
</dbReference>
<feature type="transmembrane region" description="Helical" evidence="6">
    <location>
        <begin position="35"/>
        <end position="54"/>
    </location>
</feature>
<comment type="subcellular location">
    <subcellularLocation>
        <location evidence="1">Membrane</location>
        <topology evidence="1">Multi-pass membrane protein</topology>
    </subcellularLocation>
</comment>
<feature type="transmembrane region" description="Helical" evidence="6">
    <location>
        <begin position="74"/>
        <end position="106"/>
    </location>
</feature>
<keyword evidence="2 6" id="KW-0812">Transmembrane</keyword>
<keyword evidence="4 6" id="KW-0472">Membrane</keyword>
<feature type="region of interest" description="Disordered" evidence="5">
    <location>
        <begin position="1"/>
        <end position="29"/>
    </location>
</feature>
<evidence type="ECO:0008006" key="9">
    <source>
        <dbReference type="Google" id="ProtNLM"/>
    </source>
</evidence>
<evidence type="ECO:0000313" key="7">
    <source>
        <dbReference type="EMBL" id="BAU58044.2"/>
    </source>
</evidence>
<keyword evidence="8" id="KW-1185">Reference proteome</keyword>
<dbReference type="RefSeq" id="WP_096409432.1">
    <property type="nucleotide sequence ID" value="NZ_AP017372.2"/>
</dbReference>
<accession>A0A0X8XCG3</accession>
<proteinExistence type="predicted"/>
<protein>
    <recommendedName>
        <fullName evidence="9">DUF4870 domain-containing protein</fullName>
    </recommendedName>
</protein>
<evidence type="ECO:0000256" key="5">
    <source>
        <dbReference type="SAM" id="MobiDB-lite"/>
    </source>
</evidence>
<evidence type="ECO:0000313" key="8">
    <source>
        <dbReference type="Proteomes" id="UP000218890"/>
    </source>
</evidence>